<proteinExistence type="predicted"/>
<gene>
    <name evidence="3" type="ORF">BJ960_001066</name>
</gene>
<comment type="caution">
    <text evidence="3">The sequence shown here is derived from an EMBL/GenBank/DDBJ whole genome shotgun (WGS) entry which is preliminary data.</text>
</comment>
<feature type="compositionally biased region" description="Basic and acidic residues" evidence="1">
    <location>
        <begin position="273"/>
        <end position="282"/>
    </location>
</feature>
<protein>
    <submittedName>
        <fullName evidence="3">Uncharacterized protein</fullName>
    </submittedName>
</protein>
<evidence type="ECO:0000313" key="3">
    <source>
        <dbReference type="EMBL" id="NYD26263.1"/>
    </source>
</evidence>
<sequence length="347" mass="38677">MPRNARKALVPITAIAAAVALTLSGCSAKPGDKAAEIDEGPLSKYLSALWDGEEMTEEAMQEEQLKVEELVAACMQKEGFEYEPDTQSMTFFSADEEEMDGPQWGSKEFAEQYGYGFFDSPWNNQPEEEGNEYVDPNQEYVESLSESEQQAFYEVLYGPGPTEEQMAEMEEGGGYTSDWTQEGCQGAARHEISQEAQGAQAAYEDPEFADLFEAMNEVWGMEPSEEMTALNTEWAACMADSGYGQFSTPDDAQNSVMEASNELYGGGEYVEGEEPKEPSKEKMDELKKLEIETAVADFECKDKVGYEKKSTKIMHAQEQKFVDEHKAELDAMLAKYQTKSGSKSEEK</sequence>
<evidence type="ECO:0000313" key="4">
    <source>
        <dbReference type="Proteomes" id="UP000586095"/>
    </source>
</evidence>
<dbReference type="AlphaFoldDB" id="A0A852QVF7"/>
<organism evidence="3 4">
    <name type="scientific">Leucobacter aridicollis</name>
    <dbReference type="NCBI Taxonomy" id="283878"/>
    <lineage>
        <taxon>Bacteria</taxon>
        <taxon>Bacillati</taxon>
        <taxon>Actinomycetota</taxon>
        <taxon>Actinomycetes</taxon>
        <taxon>Micrococcales</taxon>
        <taxon>Microbacteriaceae</taxon>
        <taxon>Leucobacter</taxon>
    </lineage>
</organism>
<dbReference type="PROSITE" id="PS51257">
    <property type="entry name" value="PROKAR_LIPOPROTEIN"/>
    <property type="match status" value="1"/>
</dbReference>
<evidence type="ECO:0000256" key="1">
    <source>
        <dbReference type="SAM" id="MobiDB-lite"/>
    </source>
</evidence>
<keyword evidence="2" id="KW-0732">Signal</keyword>
<feature type="chain" id="PRO_5039614395" evidence="2">
    <location>
        <begin position="29"/>
        <end position="347"/>
    </location>
</feature>
<keyword evidence="4" id="KW-1185">Reference proteome</keyword>
<feature type="signal peptide" evidence="2">
    <location>
        <begin position="1"/>
        <end position="28"/>
    </location>
</feature>
<name>A0A852QVF7_9MICO</name>
<feature type="region of interest" description="Disordered" evidence="1">
    <location>
        <begin position="263"/>
        <end position="282"/>
    </location>
</feature>
<evidence type="ECO:0000256" key="2">
    <source>
        <dbReference type="SAM" id="SignalP"/>
    </source>
</evidence>
<accession>A0A852QVF7</accession>
<dbReference type="EMBL" id="JACCBD010000001">
    <property type="protein sequence ID" value="NYD26263.1"/>
    <property type="molecule type" value="Genomic_DNA"/>
</dbReference>
<reference evidence="3 4" key="1">
    <citation type="submission" date="2020-07" db="EMBL/GenBank/DDBJ databases">
        <title>Sequencing the genomes of 1000 actinobacteria strains.</title>
        <authorList>
            <person name="Klenk H.-P."/>
        </authorList>
    </citation>
    <scope>NUCLEOTIDE SEQUENCE [LARGE SCALE GENOMIC DNA]</scope>
    <source>
        <strain evidence="3 4">DSM 17380</strain>
    </source>
</reference>
<dbReference type="Proteomes" id="UP000586095">
    <property type="component" value="Unassembled WGS sequence"/>
</dbReference>
<dbReference type="RefSeq" id="WP_185986522.1">
    <property type="nucleotide sequence ID" value="NZ_BAAALZ010000002.1"/>
</dbReference>